<feature type="domain" description="Disease resistance protein winged helix" evidence="6">
    <location>
        <begin position="413"/>
        <end position="483"/>
    </location>
</feature>
<dbReference type="AlphaFoldDB" id="A0A1S3TT27"/>
<dbReference type="CDD" id="cd14798">
    <property type="entry name" value="RX-CC_like"/>
    <property type="match status" value="1"/>
</dbReference>
<gene>
    <name evidence="9 10" type="primary">LOC106758494</name>
</gene>
<keyword evidence="2" id="KW-0547">Nucleotide-binding</keyword>
<dbReference type="PANTHER" id="PTHR23155">
    <property type="entry name" value="DISEASE RESISTANCE PROTEIN RP"/>
    <property type="match status" value="1"/>
</dbReference>
<dbReference type="InterPro" id="IPR038005">
    <property type="entry name" value="RX-like_CC"/>
</dbReference>
<feature type="domain" description="NB-ARC" evidence="4">
    <location>
        <begin position="166"/>
        <end position="330"/>
    </location>
</feature>
<evidence type="ECO:0000256" key="2">
    <source>
        <dbReference type="ARBA" id="ARBA00022741"/>
    </source>
</evidence>
<feature type="domain" description="Disease resistance R13L4/SHOC-2-like LRR" evidence="7">
    <location>
        <begin position="535"/>
        <end position="727"/>
    </location>
</feature>
<keyword evidence="3" id="KW-0611">Plant defense</keyword>
<dbReference type="PANTHER" id="PTHR23155:SF1193">
    <property type="entry name" value="DISEASE RESISTANCE PROTEIN RPP13-RELATED"/>
    <property type="match status" value="1"/>
</dbReference>
<accession>A0A1S3TT27</accession>
<evidence type="ECO:0000313" key="9">
    <source>
        <dbReference type="RefSeq" id="XP_014496900.1"/>
    </source>
</evidence>
<dbReference type="FunFam" id="3.40.50.300:FF:001091">
    <property type="entry name" value="Probable disease resistance protein At1g61300"/>
    <property type="match status" value="1"/>
</dbReference>
<dbReference type="InterPro" id="IPR002182">
    <property type="entry name" value="NB-ARC"/>
</dbReference>
<dbReference type="OrthoDB" id="646178at2759"/>
<reference evidence="9 10" key="2">
    <citation type="submission" date="2025-04" db="UniProtKB">
        <authorList>
            <consortium name="RefSeq"/>
        </authorList>
    </citation>
    <scope>IDENTIFICATION</scope>
    <source>
        <tissue evidence="9 10">Leaf</tissue>
    </source>
</reference>
<dbReference type="FunFam" id="1.10.10.10:FF:000322">
    <property type="entry name" value="Probable disease resistance protein At1g63360"/>
    <property type="match status" value="1"/>
</dbReference>
<dbReference type="Proteomes" id="UP000087766">
    <property type="component" value="Chromosome 4"/>
</dbReference>
<evidence type="ECO:0000259" key="4">
    <source>
        <dbReference type="Pfam" id="PF00931"/>
    </source>
</evidence>
<dbReference type="GeneID" id="106758494"/>
<feature type="domain" description="Disease resistance N-terminal" evidence="5">
    <location>
        <begin position="5"/>
        <end position="91"/>
    </location>
</feature>
<evidence type="ECO:0000259" key="7">
    <source>
        <dbReference type="Pfam" id="PF23598"/>
    </source>
</evidence>
<dbReference type="Gene3D" id="1.10.10.10">
    <property type="entry name" value="Winged helix-like DNA-binding domain superfamily/Winged helix DNA-binding domain"/>
    <property type="match status" value="1"/>
</dbReference>
<name>A0A1S3TT27_VIGRR</name>
<dbReference type="InterPro" id="IPR058922">
    <property type="entry name" value="WHD_DRP"/>
</dbReference>
<dbReference type="SUPFAM" id="SSF52058">
    <property type="entry name" value="L domain-like"/>
    <property type="match status" value="1"/>
</dbReference>
<dbReference type="InterPro" id="IPR036388">
    <property type="entry name" value="WH-like_DNA-bd_sf"/>
</dbReference>
<dbReference type="InterPro" id="IPR041118">
    <property type="entry name" value="Rx_N"/>
</dbReference>
<dbReference type="RefSeq" id="XP_014496900.1">
    <property type="nucleotide sequence ID" value="XM_014641414.2"/>
</dbReference>
<organism evidence="8 9">
    <name type="scientific">Vigna radiata var. radiata</name>
    <name type="common">Mung bean</name>
    <name type="synonym">Phaseolus aureus</name>
    <dbReference type="NCBI Taxonomy" id="3916"/>
    <lineage>
        <taxon>Eukaryota</taxon>
        <taxon>Viridiplantae</taxon>
        <taxon>Streptophyta</taxon>
        <taxon>Embryophyta</taxon>
        <taxon>Tracheophyta</taxon>
        <taxon>Spermatophyta</taxon>
        <taxon>Magnoliopsida</taxon>
        <taxon>eudicotyledons</taxon>
        <taxon>Gunneridae</taxon>
        <taxon>Pentapetalae</taxon>
        <taxon>rosids</taxon>
        <taxon>fabids</taxon>
        <taxon>Fabales</taxon>
        <taxon>Fabaceae</taxon>
        <taxon>Papilionoideae</taxon>
        <taxon>50 kb inversion clade</taxon>
        <taxon>NPAAA clade</taxon>
        <taxon>indigoferoid/millettioid clade</taxon>
        <taxon>Phaseoleae</taxon>
        <taxon>Vigna</taxon>
    </lineage>
</organism>
<dbReference type="Pfam" id="PF23559">
    <property type="entry name" value="WHD_DRP"/>
    <property type="match status" value="1"/>
</dbReference>
<evidence type="ECO:0000256" key="3">
    <source>
        <dbReference type="ARBA" id="ARBA00022821"/>
    </source>
</evidence>
<dbReference type="Pfam" id="PF18052">
    <property type="entry name" value="Rx_N"/>
    <property type="match status" value="1"/>
</dbReference>
<dbReference type="InterPro" id="IPR032675">
    <property type="entry name" value="LRR_dom_sf"/>
</dbReference>
<dbReference type="KEGG" id="vra:106758494"/>
<dbReference type="SUPFAM" id="SSF52540">
    <property type="entry name" value="P-loop containing nucleoside triphosphate hydrolases"/>
    <property type="match status" value="1"/>
</dbReference>
<dbReference type="Gene3D" id="1.20.5.4130">
    <property type="match status" value="1"/>
</dbReference>
<protein>
    <submittedName>
        <fullName evidence="9 10">Disease resistance RPP13-like protein 3</fullName>
    </submittedName>
</protein>
<dbReference type="InterPro" id="IPR042197">
    <property type="entry name" value="Apaf_helical"/>
</dbReference>
<dbReference type="Gene3D" id="3.80.10.10">
    <property type="entry name" value="Ribonuclease Inhibitor"/>
    <property type="match status" value="1"/>
</dbReference>
<dbReference type="Gene3D" id="3.40.50.300">
    <property type="entry name" value="P-loop containing nucleotide triphosphate hydrolases"/>
    <property type="match status" value="1"/>
</dbReference>
<dbReference type="STRING" id="3916.A0A1S3TT27"/>
<dbReference type="InterPro" id="IPR044974">
    <property type="entry name" value="Disease_R_plants"/>
</dbReference>
<evidence type="ECO:0000256" key="1">
    <source>
        <dbReference type="ARBA" id="ARBA00022737"/>
    </source>
</evidence>
<dbReference type="Pfam" id="PF00931">
    <property type="entry name" value="NB-ARC"/>
    <property type="match status" value="1"/>
</dbReference>
<keyword evidence="8" id="KW-1185">Reference proteome</keyword>
<dbReference type="GO" id="GO:0043531">
    <property type="term" value="F:ADP binding"/>
    <property type="evidence" value="ECO:0007669"/>
    <property type="project" value="InterPro"/>
</dbReference>
<dbReference type="Gene3D" id="1.10.8.430">
    <property type="entry name" value="Helical domain of apoptotic protease-activating factors"/>
    <property type="match status" value="1"/>
</dbReference>
<reference evidence="8" key="1">
    <citation type="journal article" date="2014" name="Nat. Commun.">
        <title>Genome sequence of mungbean and insights into evolution within Vigna species.</title>
        <authorList>
            <person name="Kang Y.J."/>
            <person name="Kim S.K."/>
            <person name="Kim M.Y."/>
            <person name="Lestari P."/>
            <person name="Kim K.H."/>
            <person name="Ha B.K."/>
            <person name="Jun T.H."/>
            <person name="Hwang W.J."/>
            <person name="Lee T."/>
            <person name="Lee J."/>
            <person name="Shim S."/>
            <person name="Yoon M.Y."/>
            <person name="Jang Y.E."/>
            <person name="Han K.S."/>
            <person name="Taeprayoon P."/>
            <person name="Yoon N."/>
            <person name="Somta P."/>
            <person name="Tanya P."/>
            <person name="Kim K.S."/>
            <person name="Gwag J.G."/>
            <person name="Moon J.K."/>
            <person name="Lee Y.H."/>
            <person name="Park B.S."/>
            <person name="Bombarely A."/>
            <person name="Doyle J.J."/>
            <person name="Jackson S.A."/>
            <person name="Schafleitner R."/>
            <person name="Srinives P."/>
            <person name="Varshney R.K."/>
            <person name="Lee S.H."/>
        </authorList>
    </citation>
    <scope>NUCLEOTIDE SEQUENCE [LARGE SCALE GENOMIC DNA]</scope>
    <source>
        <strain evidence="8">cv. VC1973A</strain>
    </source>
</reference>
<sequence>MADSVVGFLVQRLSQLLESEIKLLSGVEEKIKSLRNELKFMDIFIKSSEGKYKDAVVKEVVTQIRDVAHKAEDVVDTYILNIAKHKRRNKLCRLFHLKEKLVVPHEVDAEIEKIRSRIDEIYKNQERYGIKEGEFQSEEAVAIEWRRKRRMDVEEEDVVGLVNESDTVIQQLQKDDVRLNVASIVGMGGLGKTTLARKIYNKDVVKNIFPCRAWGNVSNDYRPKEVFQSLLSCLNLSGFENLSEENLKKEVAKGLKGKKYLIVLDDIWETRVWDDIKGAFPDDNTGSRVLITSREMHVARHAGTTSPYELPFLTEDKSWELFFKKVFRGEKCPSELEPLGRSIVKETCGGLPLAIVILGGLFAKKEKSQREWSRMKKMSWNSTADKNEVMDILRLSYDNLPPTLKPCFLYFGIYPEDHKISAREVIQLWGAEGFVQPQENAEPEEVGDFYLDELVDRSLVQVTERRTDGGVKICQVHDVLRDFCISESKFCKFMDVYRESNIDTLSDTNPRRLSLLCQPQSSISVMTFDKSMSSTRSVFVFTEASKSVDDLVKRFMLARVIHGFQPSLFPDNLKRMIHLRYLKILFVDSLPACVGNLWNLETLDVSYKKRVSSKIWKLKRLRRLCLRGRGKLPVLPKGTRMENLQSLWLYGWSSEIKSLVDNGIFPRLVKLALSPMTLLRIDEDEEVDFLSGVQCLNHLGSLKIDEIGNLPSDNNVFPSKITKITFKQILSWSFMKTLGQLPNLQILKLEYESGILRNLDIGKGEFCQLQVFHIKFLSIKSWRLEESAMPRLRHLRIINCYYLFQLPQQLWSLRTLQLVHIVRPSQELTSNLQIVEFKNNCKLVLEDMW</sequence>
<evidence type="ECO:0000313" key="8">
    <source>
        <dbReference type="Proteomes" id="UP000087766"/>
    </source>
</evidence>
<dbReference type="Pfam" id="PF23598">
    <property type="entry name" value="LRR_14"/>
    <property type="match status" value="1"/>
</dbReference>
<keyword evidence="1" id="KW-0677">Repeat</keyword>
<dbReference type="InterPro" id="IPR055414">
    <property type="entry name" value="LRR_R13L4/SHOC2-like"/>
</dbReference>
<dbReference type="GO" id="GO:0098542">
    <property type="term" value="P:defense response to other organism"/>
    <property type="evidence" value="ECO:0007669"/>
    <property type="project" value="TreeGrafter"/>
</dbReference>
<dbReference type="InterPro" id="IPR027417">
    <property type="entry name" value="P-loop_NTPase"/>
</dbReference>
<dbReference type="RefSeq" id="XP_022635793.1">
    <property type="nucleotide sequence ID" value="XM_022780072.1"/>
</dbReference>
<evidence type="ECO:0000259" key="5">
    <source>
        <dbReference type="Pfam" id="PF18052"/>
    </source>
</evidence>
<proteinExistence type="predicted"/>
<evidence type="ECO:0000259" key="6">
    <source>
        <dbReference type="Pfam" id="PF23559"/>
    </source>
</evidence>
<evidence type="ECO:0000313" key="10">
    <source>
        <dbReference type="RefSeq" id="XP_022635793.1"/>
    </source>
</evidence>
<dbReference type="PRINTS" id="PR00364">
    <property type="entry name" value="DISEASERSIST"/>
</dbReference>